<keyword evidence="1" id="KW-0812">Transmembrane</keyword>
<name>A0ABQ3CYE1_9RHOB</name>
<keyword evidence="1" id="KW-0472">Membrane</keyword>
<protein>
    <recommendedName>
        <fullName evidence="3">Co-chaperone DjlA N-terminal domain-containing protein</fullName>
    </recommendedName>
</protein>
<evidence type="ECO:0000313" key="5">
    <source>
        <dbReference type="Proteomes" id="UP000634455"/>
    </source>
</evidence>
<accession>A0ABQ3CYE1</accession>
<evidence type="ECO:0000313" key="4">
    <source>
        <dbReference type="EMBL" id="GHA42158.1"/>
    </source>
</evidence>
<sequence>MILNKLFTALITSAALFSLSTTFAEARRGASIHTDYSMEHVQDIDSAKLGTTDELSLCAVVQQKSILGFANFWRSKDQHVFAKNRCDTDSYNSFDAEQFAKFQEDGVIDGTLAYKPKMSIKDYFSGFWVLWVIGGFVLFAIWKKIQSMKLARARRGALGDVTPVAEKIVFAMAAAAKADGRIDEAEVKQIHEIANKMADDPISMENVRAVIANTPNKMTEADFKSIANGLRAADRNLTVTAVLNVVAADGELDEKEKHFLGQLCSGLGVNEENFASLWMDFVSTRAS</sequence>
<evidence type="ECO:0000259" key="3">
    <source>
        <dbReference type="Pfam" id="PF05099"/>
    </source>
</evidence>
<proteinExistence type="predicted"/>
<dbReference type="Gene3D" id="1.10.3680.10">
    <property type="entry name" value="TerB-like"/>
    <property type="match status" value="1"/>
</dbReference>
<keyword evidence="5" id="KW-1185">Reference proteome</keyword>
<dbReference type="Proteomes" id="UP000634455">
    <property type="component" value="Unassembled WGS sequence"/>
</dbReference>
<dbReference type="Pfam" id="PF05099">
    <property type="entry name" value="TerB"/>
    <property type="match status" value="1"/>
</dbReference>
<keyword evidence="1" id="KW-1133">Transmembrane helix</keyword>
<dbReference type="CDD" id="cd07177">
    <property type="entry name" value="terB_like"/>
    <property type="match status" value="1"/>
</dbReference>
<reference evidence="5" key="1">
    <citation type="journal article" date="2019" name="Int. J. Syst. Evol. Microbiol.">
        <title>The Global Catalogue of Microorganisms (GCM) 10K type strain sequencing project: providing services to taxonomists for standard genome sequencing and annotation.</title>
        <authorList>
            <consortium name="The Broad Institute Genomics Platform"/>
            <consortium name="The Broad Institute Genome Sequencing Center for Infectious Disease"/>
            <person name="Wu L."/>
            <person name="Ma J."/>
        </authorList>
    </citation>
    <scope>NUCLEOTIDE SEQUENCE [LARGE SCALE GENOMIC DNA]</scope>
    <source>
        <strain evidence="5">KCTC 32465</strain>
    </source>
</reference>
<dbReference type="SUPFAM" id="SSF158682">
    <property type="entry name" value="TerB-like"/>
    <property type="match status" value="1"/>
</dbReference>
<dbReference type="EMBL" id="BMZF01000001">
    <property type="protein sequence ID" value="GHA42158.1"/>
    <property type="molecule type" value="Genomic_DNA"/>
</dbReference>
<comment type="caution">
    <text evidence="4">The sequence shown here is derived from an EMBL/GenBank/DDBJ whole genome shotgun (WGS) entry which is preliminary data.</text>
</comment>
<feature type="transmembrane region" description="Helical" evidence="1">
    <location>
        <begin position="123"/>
        <end position="142"/>
    </location>
</feature>
<keyword evidence="2" id="KW-0732">Signal</keyword>
<dbReference type="InterPro" id="IPR007791">
    <property type="entry name" value="DjlA_N"/>
</dbReference>
<dbReference type="InterPro" id="IPR029024">
    <property type="entry name" value="TerB-like"/>
</dbReference>
<evidence type="ECO:0000256" key="2">
    <source>
        <dbReference type="SAM" id="SignalP"/>
    </source>
</evidence>
<feature type="chain" id="PRO_5046267102" description="Co-chaperone DjlA N-terminal domain-containing protein" evidence="2">
    <location>
        <begin position="25"/>
        <end position="287"/>
    </location>
</feature>
<feature type="signal peptide" evidence="2">
    <location>
        <begin position="1"/>
        <end position="24"/>
    </location>
</feature>
<evidence type="ECO:0000256" key="1">
    <source>
        <dbReference type="SAM" id="Phobius"/>
    </source>
</evidence>
<feature type="domain" description="Co-chaperone DjlA N-terminal" evidence="3">
    <location>
        <begin position="168"/>
        <end position="276"/>
    </location>
</feature>
<organism evidence="4 5">
    <name type="scientific">Paramylibacter ulvae</name>
    <dbReference type="NCBI Taxonomy" id="1651968"/>
    <lineage>
        <taxon>Bacteria</taxon>
        <taxon>Pseudomonadati</taxon>
        <taxon>Pseudomonadota</taxon>
        <taxon>Alphaproteobacteria</taxon>
        <taxon>Rhodobacterales</taxon>
        <taxon>Paracoccaceae</taxon>
        <taxon>Paramylibacter</taxon>
    </lineage>
</organism>
<gene>
    <name evidence="4" type="ORF">GCM10008927_03280</name>
</gene>
<dbReference type="RefSeq" id="WP_189638826.1">
    <property type="nucleotide sequence ID" value="NZ_BMZF01000001.1"/>
</dbReference>